<feature type="region of interest" description="Disordered" evidence="1">
    <location>
        <begin position="26"/>
        <end position="85"/>
    </location>
</feature>
<organism evidence="2 3">
    <name type="scientific">Penicillium angulare</name>
    <dbReference type="NCBI Taxonomy" id="116970"/>
    <lineage>
        <taxon>Eukaryota</taxon>
        <taxon>Fungi</taxon>
        <taxon>Dikarya</taxon>
        <taxon>Ascomycota</taxon>
        <taxon>Pezizomycotina</taxon>
        <taxon>Eurotiomycetes</taxon>
        <taxon>Eurotiomycetidae</taxon>
        <taxon>Eurotiales</taxon>
        <taxon>Aspergillaceae</taxon>
        <taxon>Penicillium</taxon>
    </lineage>
</organism>
<reference evidence="2" key="2">
    <citation type="journal article" date="2023" name="IMA Fungus">
        <title>Comparative genomic study of the Penicillium genus elucidates a diverse pangenome and 15 lateral gene transfer events.</title>
        <authorList>
            <person name="Petersen C."/>
            <person name="Sorensen T."/>
            <person name="Nielsen M.R."/>
            <person name="Sondergaard T.E."/>
            <person name="Sorensen J.L."/>
            <person name="Fitzpatrick D.A."/>
            <person name="Frisvad J.C."/>
            <person name="Nielsen K.L."/>
        </authorList>
    </citation>
    <scope>NUCLEOTIDE SEQUENCE</scope>
    <source>
        <strain evidence="2">IBT 30069</strain>
    </source>
</reference>
<gene>
    <name evidence="2" type="ORF">N7456_012972</name>
</gene>
<dbReference type="Proteomes" id="UP001149165">
    <property type="component" value="Unassembled WGS sequence"/>
</dbReference>
<reference evidence="2" key="1">
    <citation type="submission" date="2022-11" db="EMBL/GenBank/DDBJ databases">
        <authorList>
            <person name="Petersen C."/>
        </authorList>
    </citation>
    <scope>NUCLEOTIDE SEQUENCE</scope>
    <source>
        <strain evidence="2">IBT 30069</strain>
    </source>
</reference>
<name>A0A9W9EKT7_9EURO</name>
<proteinExistence type="predicted"/>
<dbReference type="AlphaFoldDB" id="A0A9W9EKT7"/>
<feature type="compositionally biased region" description="Basic and acidic residues" evidence="1">
    <location>
        <begin position="228"/>
        <end position="244"/>
    </location>
</feature>
<protein>
    <submittedName>
        <fullName evidence="2">Uncharacterized protein</fullName>
    </submittedName>
</protein>
<feature type="region of interest" description="Disordered" evidence="1">
    <location>
        <begin position="223"/>
        <end position="244"/>
    </location>
</feature>
<dbReference type="EMBL" id="JAPQKH010000008">
    <property type="protein sequence ID" value="KAJ5083545.1"/>
    <property type="molecule type" value="Genomic_DNA"/>
</dbReference>
<evidence type="ECO:0000256" key="1">
    <source>
        <dbReference type="SAM" id="MobiDB-lite"/>
    </source>
</evidence>
<comment type="caution">
    <text evidence="2">The sequence shown here is derived from an EMBL/GenBank/DDBJ whole genome shotgun (WGS) entry which is preliminary data.</text>
</comment>
<evidence type="ECO:0000313" key="3">
    <source>
        <dbReference type="Proteomes" id="UP001149165"/>
    </source>
</evidence>
<accession>A0A9W9EKT7</accession>
<keyword evidence="3" id="KW-1185">Reference proteome</keyword>
<evidence type="ECO:0000313" key="2">
    <source>
        <dbReference type="EMBL" id="KAJ5083545.1"/>
    </source>
</evidence>
<sequence>MALDPLQKIDFLTKLLADAVEELKAQQDGTVHPGSANQNADQPPQVRSRSRSRAGSVATVHSRRDNQSPGVPPERGHPSAPDPDFSVEGILYEYADCIPENADIEGEGIGEPDICVRCFNSWYKLIKGGVFELSPDCDFDEGRKRKKCSYCSGQRAECKKLPESLRDVIVKEKRSMSEAMAGGDDENTKRIQDRFSTLYFSVHGIVRAELLSNERNRRRLRMAKARQQAREKQTNQEDDGLDKGALTEDAALTERTPLEEGTALTEGADHVEDGEAMTRVDSNDCVMTT</sequence>